<feature type="compositionally biased region" description="Polar residues" evidence="1">
    <location>
        <begin position="99"/>
        <end position="116"/>
    </location>
</feature>
<dbReference type="STRING" id="29845.A0A1V6RY62"/>
<keyword evidence="3" id="KW-1185">Reference proteome</keyword>
<protein>
    <submittedName>
        <fullName evidence="2">Uncharacterized protein</fullName>
    </submittedName>
</protein>
<sequence>MTSVSGVLAQDPGPSPTASMGCEPHGDHWHCDGPASSAVFSVTSTANEIEVGATTIHTSPTLPSPTESVGCEPHGDHWHCDGPASSAASSVTSTANKVEVSTTITHASPTMPSPTESVGCEPHNDHWHCDGPAETTSASASASASVSTNSGDQEGSVGANGVQLFLLVGLSLLAASVNV</sequence>
<reference evidence="3" key="1">
    <citation type="journal article" date="2017" name="Nat. Microbiol.">
        <title>Global analysis of biosynthetic gene clusters reveals vast potential of secondary metabolite production in Penicillium species.</title>
        <authorList>
            <person name="Nielsen J.C."/>
            <person name="Grijseels S."/>
            <person name="Prigent S."/>
            <person name="Ji B."/>
            <person name="Dainat J."/>
            <person name="Nielsen K.F."/>
            <person name="Frisvad J.C."/>
            <person name="Workman M."/>
            <person name="Nielsen J."/>
        </authorList>
    </citation>
    <scope>NUCLEOTIDE SEQUENCE [LARGE SCALE GENOMIC DNA]</scope>
    <source>
        <strain evidence="3">IBT 29486</strain>
    </source>
</reference>
<feature type="compositionally biased region" description="Polar residues" evidence="1">
    <location>
        <begin position="55"/>
        <end position="67"/>
    </location>
</feature>
<dbReference type="Proteomes" id="UP000191518">
    <property type="component" value="Unassembled WGS sequence"/>
</dbReference>
<gene>
    <name evidence="2" type="ORF">PENVUL_c017G05638</name>
</gene>
<proteinExistence type="predicted"/>
<dbReference type="AlphaFoldDB" id="A0A1V6RY62"/>
<feature type="compositionally biased region" description="Basic and acidic residues" evidence="1">
    <location>
        <begin position="122"/>
        <end position="131"/>
    </location>
</feature>
<dbReference type="EMBL" id="MDYP01000017">
    <property type="protein sequence ID" value="OQE06711.1"/>
    <property type="molecule type" value="Genomic_DNA"/>
</dbReference>
<organism evidence="2 3">
    <name type="scientific">Penicillium vulpinum</name>
    <dbReference type="NCBI Taxonomy" id="29845"/>
    <lineage>
        <taxon>Eukaryota</taxon>
        <taxon>Fungi</taxon>
        <taxon>Dikarya</taxon>
        <taxon>Ascomycota</taxon>
        <taxon>Pezizomycotina</taxon>
        <taxon>Eurotiomycetes</taxon>
        <taxon>Eurotiomycetidae</taxon>
        <taxon>Eurotiales</taxon>
        <taxon>Aspergillaceae</taxon>
        <taxon>Penicillium</taxon>
    </lineage>
</organism>
<feature type="compositionally biased region" description="Low complexity" evidence="1">
    <location>
        <begin position="84"/>
        <end position="95"/>
    </location>
</feature>
<feature type="region of interest" description="Disordered" evidence="1">
    <location>
        <begin position="53"/>
        <end position="156"/>
    </location>
</feature>
<evidence type="ECO:0000256" key="1">
    <source>
        <dbReference type="SAM" id="MobiDB-lite"/>
    </source>
</evidence>
<name>A0A1V6RY62_9EURO</name>
<comment type="caution">
    <text evidence="2">The sequence shown here is derived from an EMBL/GenBank/DDBJ whole genome shotgun (WGS) entry which is preliminary data.</text>
</comment>
<accession>A0A1V6RY62</accession>
<feature type="region of interest" description="Disordered" evidence="1">
    <location>
        <begin position="1"/>
        <end position="29"/>
    </location>
</feature>
<evidence type="ECO:0000313" key="3">
    <source>
        <dbReference type="Proteomes" id="UP000191518"/>
    </source>
</evidence>
<feature type="compositionally biased region" description="Low complexity" evidence="1">
    <location>
        <begin position="133"/>
        <end position="150"/>
    </location>
</feature>
<evidence type="ECO:0000313" key="2">
    <source>
        <dbReference type="EMBL" id="OQE06711.1"/>
    </source>
</evidence>